<dbReference type="Proteomes" id="UP000027456">
    <property type="component" value="Unassembled WGS sequence"/>
</dbReference>
<evidence type="ECO:0000313" key="3">
    <source>
        <dbReference type="EMBL" id="KEP48953.1"/>
    </source>
</evidence>
<dbReference type="GO" id="GO:0004674">
    <property type="term" value="F:protein serine/threonine kinase activity"/>
    <property type="evidence" value="ECO:0007669"/>
    <property type="project" value="TreeGrafter"/>
</dbReference>
<evidence type="ECO:0000256" key="1">
    <source>
        <dbReference type="SAM" id="MobiDB-lite"/>
    </source>
</evidence>
<dbReference type="AlphaFoldDB" id="A0A074RWC8"/>
<organism evidence="3 4">
    <name type="scientific">Rhizoctonia solani 123E</name>
    <dbReference type="NCBI Taxonomy" id="1423351"/>
    <lineage>
        <taxon>Eukaryota</taxon>
        <taxon>Fungi</taxon>
        <taxon>Dikarya</taxon>
        <taxon>Basidiomycota</taxon>
        <taxon>Agaricomycotina</taxon>
        <taxon>Agaricomycetes</taxon>
        <taxon>Cantharellales</taxon>
        <taxon>Ceratobasidiaceae</taxon>
        <taxon>Rhizoctonia</taxon>
    </lineage>
</organism>
<dbReference type="PANTHER" id="PTHR44329:SF214">
    <property type="entry name" value="PROTEIN KINASE DOMAIN-CONTAINING PROTEIN"/>
    <property type="match status" value="1"/>
</dbReference>
<name>A0A074RWC8_9AGAM</name>
<dbReference type="InterPro" id="IPR011009">
    <property type="entry name" value="Kinase-like_dom_sf"/>
</dbReference>
<gene>
    <name evidence="3" type="ORF">V565_111700</name>
</gene>
<sequence>MHKPFHSPKFKWFDLALQSWCRRLITLALGLWRLTEIRSTNDFFKIMRVLVGIDEMLKYACSLGTIHVVNLMNRMSLLELQLDGVSVLACPTPNELRAYLDLIGRVEMTGLGRKAIPASLVRLGDASNLMVYLHPDWQPSRWESVSEVPKEMVILDAYKTQPSMQVGVLNCPIRQRNDFTKDLVSFFQTLGLEYPTYLPSYDHGLIGINPRVYIIMTFQQNSELYSLIKHAHEQDIIFQDRYGDLLSSRDVWKSCAFPGHISWTLYRLEMSKEEELDTLALVRVEFPLTLSQGTWSTPVEHFQTLLGTWHHIIELEKRPEENLGIGWLIEVDDLWVDSPEADRYLSSANQQSLCALSEQLGCAPYHPNNTELPPFSHGVLGRIHHGALSNAARQRRNWPWPASHFVINMRSLRIDYGQMKPPGGLNDNPATRLLRRWSKYNHPNVLSLVGIREMPCNGIGLVLPQTNTKSLAEYLDTTPEVDRCKLCIQISSGLAYLHGAGVVHGSLQAANILVSLGGEAIVSDPLLLSHVGKSTHGRAGWLAPEVIKGQASTPASDIFSLGMTVLEVISSTPSDLGRKPTKASNIELYNLISFLPERLEKSNPTDNNDGNNLWWLLSQCCNVDPSSRPIAESVVEKLEAITPDGLQPLYARHESESNPCFESTGNGIRLFTFQEESFELSDIESVSSTSSGASLTDTNRNGLAINNTNADDHGMLGPESRMMARKVLKQLATHGCENLTDHIDRGSFSAFPFCNGGFGDVYHGKLFSGLQVAIKTPRVSLNILEESPDYLKNVAREIHTWKKCDHPNVLHFLGLAEFRGQIGMVAPWMENGRSLSYLEKAFSADRCKLCTQICEGVAYLHRIGIVHGDIKGDNVLISGDGVAVVSDFGGSLLKNRSLNIIPLEKGTCLTYRWAAPELLLQGGNEMDGPNDTIEIRASQTSVGGGSNTRESDIYALGMTILEIISSRVPWYWIKNGPAIIMHVCSPGKLHKRPRQEIPMHSLDGDKLWKLLNSCWSYKPGLRPTATEVGDVMRTITPGTLKAYPPPAIGNRCALSV</sequence>
<keyword evidence="3" id="KW-0808">Transferase</keyword>
<dbReference type="InterPro" id="IPR000719">
    <property type="entry name" value="Prot_kinase_dom"/>
</dbReference>
<reference evidence="3 4" key="1">
    <citation type="submission" date="2013-12" db="EMBL/GenBank/DDBJ databases">
        <authorList>
            <person name="Cubeta M."/>
            <person name="Pakala S."/>
            <person name="Fedorova N."/>
            <person name="Thomas E."/>
            <person name="Dean R."/>
            <person name="Jabaji S."/>
            <person name="Neate S."/>
            <person name="Toda T."/>
            <person name="Tavantzis S."/>
            <person name="Vilgalys R."/>
            <person name="Bharathan N."/>
            <person name="Pakala S."/>
            <person name="Losada L.S."/>
            <person name="Zafar N."/>
            <person name="Nierman W."/>
        </authorList>
    </citation>
    <scope>NUCLEOTIDE SEQUENCE [LARGE SCALE GENOMIC DNA]</scope>
    <source>
        <strain evidence="3 4">123E</strain>
    </source>
</reference>
<evidence type="ECO:0000313" key="4">
    <source>
        <dbReference type="Proteomes" id="UP000027456"/>
    </source>
</evidence>
<dbReference type="STRING" id="1423351.A0A074RWC8"/>
<dbReference type="Pfam" id="PF07714">
    <property type="entry name" value="PK_Tyr_Ser-Thr"/>
    <property type="match status" value="1"/>
</dbReference>
<evidence type="ECO:0000259" key="2">
    <source>
        <dbReference type="PROSITE" id="PS50011"/>
    </source>
</evidence>
<dbReference type="PROSITE" id="PS50011">
    <property type="entry name" value="PROTEIN_KINASE_DOM"/>
    <property type="match status" value="2"/>
</dbReference>
<protein>
    <submittedName>
        <fullName evidence="3">Tyrosine kinase domain protein</fullName>
    </submittedName>
</protein>
<accession>A0A074RWC8</accession>
<dbReference type="Pfam" id="PF00069">
    <property type="entry name" value="Pkinase"/>
    <property type="match status" value="1"/>
</dbReference>
<comment type="caution">
    <text evidence="3">The sequence shown here is derived from an EMBL/GenBank/DDBJ whole genome shotgun (WGS) entry which is preliminary data.</text>
</comment>
<dbReference type="InterPro" id="IPR051681">
    <property type="entry name" value="Ser/Thr_Kinases-Pseudokinases"/>
</dbReference>
<feature type="domain" description="Protein kinase" evidence="2">
    <location>
        <begin position="747"/>
        <end position="1035"/>
    </location>
</feature>
<dbReference type="SMART" id="SM00220">
    <property type="entry name" value="S_TKc"/>
    <property type="match status" value="1"/>
</dbReference>
<dbReference type="OrthoDB" id="1924919at2759"/>
<dbReference type="PANTHER" id="PTHR44329">
    <property type="entry name" value="SERINE/THREONINE-PROTEIN KINASE TNNI3K-RELATED"/>
    <property type="match status" value="1"/>
</dbReference>
<dbReference type="PROSITE" id="PS00108">
    <property type="entry name" value="PROTEIN_KINASE_ST"/>
    <property type="match status" value="1"/>
</dbReference>
<proteinExistence type="predicted"/>
<dbReference type="SUPFAM" id="SSF56112">
    <property type="entry name" value="Protein kinase-like (PK-like)"/>
    <property type="match status" value="2"/>
</dbReference>
<dbReference type="InterPro" id="IPR008271">
    <property type="entry name" value="Ser/Thr_kinase_AS"/>
</dbReference>
<keyword evidence="3" id="KW-0418">Kinase</keyword>
<keyword evidence="4" id="KW-1185">Reference proteome</keyword>
<dbReference type="Gene3D" id="1.10.510.10">
    <property type="entry name" value="Transferase(Phosphotransferase) domain 1"/>
    <property type="match status" value="2"/>
</dbReference>
<dbReference type="GO" id="GO:0005524">
    <property type="term" value="F:ATP binding"/>
    <property type="evidence" value="ECO:0007669"/>
    <property type="project" value="InterPro"/>
</dbReference>
<feature type="region of interest" description="Disordered" evidence="1">
    <location>
        <begin position="689"/>
        <end position="715"/>
    </location>
</feature>
<dbReference type="HOGENOM" id="CLU_286999_0_0_1"/>
<dbReference type="EMBL" id="AZST01000430">
    <property type="protein sequence ID" value="KEP48953.1"/>
    <property type="molecule type" value="Genomic_DNA"/>
</dbReference>
<feature type="compositionally biased region" description="Polar residues" evidence="1">
    <location>
        <begin position="695"/>
        <end position="709"/>
    </location>
</feature>
<feature type="domain" description="Protein kinase" evidence="2">
    <location>
        <begin position="369"/>
        <end position="650"/>
    </location>
</feature>
<dbReference type="InterPro" id="IPR001245">
    <property type="entry name" value="Ser-Thr/Tyr_kinase_cat_dom"/>
</dbReference>